<name>A0A2A2IAH9_9BACI</name>
<dbReference type="OrthoDB" id="9816277at2"/>
<protein>
    <submittedName>
        <fullName evidence="1">Uncharacterized protein</fullName>
    </submittedName>
</protein>
<reference evidence="1 2" key="1">
    <citation type="submission" date="2017-08" db="EMBL/GenBank/DDBJ databases">
        <title>Virgibacillus indicus sp. nov. and Virgibacillus profoundi sp. nov, two moderately halophilic bacteria isolated from marine sediment by using the Microfluidic Streak Plate.</title>
        <authorList>
            <person name="Xu B."/>
            <person name="Hu B."/>
            <person name="Wang J."/>
            <person name="Zhu Y."/>
            <person name="Huang L."/>
            <person name="Du W."/>
            <person name="Huang Y."/>
        </authorList>
    </citation>
    <scope>NUCLEOTIDE SEQUENCE [LARGE SCALE GENOMIC DNA]</scope>
    <source>
        <strain evidence="1 2">IO3-P3-H5</strain>
    </source>
</reference>
<comment type="caution">
    <text evidence="1">The sequence shown here is derived from an EMBL/GenBank/DDBJ whole genome shotgun (WGS) entry which is preliminary data.</text>
</comment>
<keyword evidence="2" id="KW-1185">Reference proteome</keyword>
<organism evidence="1 2">
    <name type="scientific">Virgibacillus profundi</name>
    <dbReference type="NCBI Taxonomy" id="2024555"/>
    <lineage>
        <taxon>Bacteria</taxon>
        <taxon>Bacillati</taxon>
        <taxon>Bacillota</taxon>
        <taxon>Bacilli</taxon>
        <taxon>Bacillales</taxon>
        <taxon>Bacillaceae</taxon>
        <taxon>Virgibacillus</taxon>
    </lineage>
</organism>
<sequence length="113" mass="13338">MVSIQALAYLSQFLQLISYQQYRYFNIMLNRLGYKEIDPLDRELPVPRPGKIRSILQLLFEKKYLSLDELLNSLEVEIGFLTNLTGIEVVFFKQYQFQGAQEFDARGRFLCCK</sequence>
<dbReference type="EMBL" id="NPOA01000013">
    <property type="protein sequence ID" value="PAV28388.1"/>
    <property type="molecule type" value="Genomic_DNA"/>
</dbReference>
<dbReference type="RefSeq" id="WP_095656804.1">
    <property type="nucleotide sequence ID" value="NZ_NPOA01000013.1"/>
</dbReference>
<dbReference type="Proteomes" id="UP000218887">
    <property type="component" value="Unassembled WGS sequence"/>
</dbReference>
<accession>A0A2A2IAH9</accession>
<evidence type="ECO:0000313" key="2">
    <source>
        <dbReference type="Proteomes" id="UP000218887"/>
    </source>
</evidence>
<gene>
    <name evidence="1" type="ORF">CIL05_17295</name>
</gene>
<proteinExistence type="predicted"/>
<dbReference type="AlphaFoldDB" id="A0A2A2IAH9"/>
<evidence type="ECO:0000313" key="1">
    <source>
        <dbReference type="EMBL" id="PAV28388.1"/>
    </source>
</evidence>